<dbReference type="AlphaFoldDB" id="A0A2S4PNE3"/>
<dbReference type="Proteomes" id="UP000237438">
    <property type="component" value="Unassembled WGS sequence"/>
</dbReference>
<name>A0A2S4PNE3_9PEZI</name>
<proteinExistence type="predicted"/>
<gene>
    <name evidence="2" type="ORF">EPUL_004369</name>
</gene>
<sequence>MSDQKPMRKNQKISVKGVESFTRVDPRVMPFLGDLLAALFFSNRGGEAINLDADGRERFFPEEANLYHGHIKSNSRSLNSESYPPVSTQIINLENKSVNISVKESGSKSNSDLDIKHDRKKILSPFPKLGLFFWRNSTHNLLGSFQTPFFLNSQSEQIIHSSKIASEKNTLPIKQGTTTSLSGTSNQNPRANPSNGNIMISGLKIVDSIQPELPLGECGQIIECDGGQVLQQESGRSTYSAHNLKSILHSNKSTGNYTNSSSFGEENQQAVSKNLQKQNSILKLLINMNQQYFFKDQRGHFRDGDVTFSNLLSFKTSLVNTVSNLETDFTEEWETVETKNCDHFLHKNDVSINEEVMKPSRFQICARNGKYPYSSYLIEGIEKYAYNDIRNTLALKITPSNPTIDTPYHKHHPNYQLSILTNDFRDQNSYDLGTALKRAQNLHKTSETANISDTDKPPLNLTVMSEKPKSKLHKLYDLCSKNYSTHSLKKKSQPQNNRHDQKKRGEIKIYGESMSRLCHNRDNNLTNLTQPFCDDIDKLSRNFSWNGNEMWRSFDMEFENLTRCNIEGDANLTNCFPNNECIIACYDDGLRAFSHGKSYSISDFGSSSTNSQIDLNSDYMTHLFSDIPHGIVSSDRIYGQSKSRREKNMDTTYSEQFDYSSTDFKSSIRIKNILREKKLRSDGLKSPKYIKTDIEYPKNAYFKFFPNNETSLMAPSKEEWMELQNLKNGTKLKTKLDPHDNQK</sequence>
<feature type="region of interest" description="Disordered" evidence="1">
    <location>
        <begin position="485"/>
        <end position="504"/>
    </location>
</feature>
<evidence type="ECO:0000256" key="1">
    <source>
        <dbReference type="SAM" id="MobiDB-lite"/>
    </source>
</evidence>
<accession>A0A2S4PNE3</accession>
<organism evidence="2 3">
    <name type="scientific">Erysiphe pulchra</name>
    <dbReference type="NCBI Taxonomy" id="225359"/>
    <lineage>
        <taxon>Eukaryota</taxon>
        <taxon>Fungi</taxon>
        <taxon>Dikarya</taxon>
        <taxon>Ascomycota</taxon>
        <taxon>Pezizomycotina</taxon>
        <taxon>Leotiomycetes</taxon>
        <taxon>Erysiphales</taxon>
        <taxon>Erysiphaceae</taxon>
        <taxon>Erysiphe</taxon>
    </lineage>
</organism>
<keyword evidence="3" id="KW-1185">Reference proteome</keyword>
<dbReference type="EMBL" id="PEDP01001502">
    <property type="protein sequence ID" value="POS83556.1"/>
    <property type="molecule type" value="Genomic_DNA"/>
</dbReference>
<reference evidence="2 3" key="1">
    <citation type="submission" date="2017-10" db="EMBL/GenBank/DDBJ databases">
        <title>Development of genomic resources for the powdery mildew, Erysiphe pulchra.</title>
        <authorList>
            <person name="Wadl P.A."/>
            <person name="Mack B.M."/>
            <person name="Moore G."/>
            <person name="Beltz S.B."/>
        </authorList>
    </citation>
    <scope>NUCLEOTIDE SEQUENCE [LARGE SCALE GENOMIC DNA]</scope>
    <source>
        <strain evidence="2">Cflorida</strain>
    </source>
</reference>
<feature type="compositionally biased region" description="Polar residues" evidence="1">
    <location>
        <begin position="175"/>
        <end position="194"/>
    </location>
</feature>
<evidence type="ECO:0000313" key="3">
    <source>
        <dbReference type="Proteomes" id="UP000237438"/>
    </source>
</evidence>
<evidence type="ECO:0000313" key="2">
    <source>
        <dbReference type="EMBL" id="POS83556.1"/>
    </source>
</evidence>
<comment type="caution">
    <text evidence="2">The sequence shown here is derived from an EMBL/GenBank/DDBJ whole genome shotgun (WGS) entry which is preliminary data.</text>
</comment>
<dbReference type="OrthoDB" id="10655033at2759"/>
<feature type="region of interest" description="Disordered" evidence="1">
    <location>
        <begin position="169"/>
        <end position="194"/>
    </location>
</feature>
<protein>
    <submittedName>
        <fullName evidence="2">Uncharacterized protein</fullName>
    </submittedName>
</protein>
<feature type="non-terminal residue" evidence="2">
    <location>
        <position position="743"/>
    </location>
</feature>